<evidence type="ECO:0000313" key="2">
    <source>
        <dbReference type="EMBL" id="PJE38706.1"/>
    </source>
</evidence>
<organism evidence="2 3">
    <name type="scientific">Pseudooceanicola lipolyticus</name>
    <dbReference type="NCBI Taxonomy" id="2029104"/>
    <lineage>
        <taxon>Bacteria</taxon>
        <taxon>Pseudomonadati</taxon>
        <taxon>Pseudomonadota</taxon>
        <taxon>Alphaproteobacteria</taxon>
        <taxon>Rhodobacterales</taxon>
        <taxon>Paracoccaceae</taxon>
        <taxon>Pseudooceanicola</taxon>
    </lineage>
</organism>
<keyword evidence="3" id="KW-1185">Reference proteome</keyword>
<accession>A0A2M8J7G6</accession>
<comment type="caution">
    <text evidence="2">The sequence shown here is derived from an EMBL/GenBank/DDBJ whole genome shotgun (WGS) entry which is preliminary data.</text>
</comment>
<name>A0A2M8J7G6_9RHOB</name>
<dbReference type="Proteomes" id="UP000231553">
    <property type="component" value="Unassembled WGS sequence"/>
</dbReference>
<protein>
    <submittedName>
        <fullName evidence="2">Uncharacterized protein</fullName>
    </submittedName>
</protein>
<sequence>MPNLVIEHMASAFGTAASTKPAMSEKDVATLDRESDDRARPAIPEMRMRQSDSDAPEMPPAFSHTFGMFLTTS</sequence>
<evidence type="ECO:0000313" key="3">
    <source>
        <dbReference type="Proteomes" id="UP000231553"/>
    </source>
</evidence>
<reference evidence="2 3" key="1">
    <citation type="journal article" date="2018" name="Int. J. Syst. Evol. Microbiol.">
        <title>Pseudooceanicola lipolyticus sp. nov., a marine alphaproteobacterium, reclassification of Oceanicola flagellatus as Pseudooceanicola flagellatus comb. nov. and emended description of the genus Pseudooceanicola.</title>
        <authorList>
            <person name="Huang M.-M."/>
            <person name="Guo L.-L."/>
            <person name="Wu Y.-H."/>
            <person name="Lai Q.-L."/>
            <person name="Shao Z.-Z."/>
            <person name="Wang C.-S."/>
            <person name="Wu M."/>
            <person name="Xu X.-W."/>
        </authorList>
    </citation>
    <scope>NUCLEOTIDE SEQUENCE [LARGE SCALE GENOMIC DNA]</scope>
    <source>
        <strain evidence="2 3">157</strain>
    </source>
</reference>
<evidence type="ECO:0000256" key="1">
    <source>
        <dbReference type="SAM" id="MobiDB-lite"/>
    </source>
</evidence>
<proteinExistence type="predicted"/>
<gene>
    <name evidence="2" type="ORF">CVM52_00845</name>
</gene>
<feature type="region of interest" description="Disordered" evidence="1">
    <location>
        <begin position="17"/>
        <end position="61"/>
    </location>
</feature>
<dbReference type="AlphaFoldDB" id="A0A2M8J7G6"/>
<feature type="compositionally biased region" description="Basic and acidic residues" evidence="1">
    <location>
        <begin position="23"/>
        <end position="52"/>
    </location>
</feature>
<dbReference type="EMBL" id="PGTB01000001">
    <property type="protein sequence ID" value="PJE38706.1"/>
    <property type="molecule type" value="Genomic_DNA"/>
</dbReference>
<dbReference type="RefSeq" id="WP_100160835.1">
    <property type="nucleotide sequence ID" value="NZ_PGTB01000001.1"/>
</dbReference>